<feature type="DNA-binding region" description="HMG box" evidence="2">
    <location>
        <begin position="170"/>
        <end position="238"/>
    </location>
</feature>
<dbReference type="PANTHER" id="PTHR48112:SF15">
    <property type="entry name" value="HMG BOX DOMAIN-CONTAINING PROTEIN"/>
    <property type="match status" value="1"/>
</dbReference>
<dbReference type="GO" id="GO:0003677">
    <property type="term" value="F:DNA binding"/>
    <property type="evidence" value="ECO:0007669"/>
    <property type="project" value="UniProtKB-UniRule"/>
</dbReference>
<feature type="compositionally biased region" description="Basic and acidic residues" evidence="3">
    <location>
        <begin position="134"/>
        <end position="144"/>
    </location>
</feature>
<feature type="region of interest" description="Disordered" evidence="3">
    <location>
        <begin position="134"/>
        <end position="169"/>
    </location>
</feature>
<feature type="domain" description="HMG box" evidence="4">
    <location>
        <begin position="82"/>
        <end position="150"/>
    </location>
</feature>
<dbReference type="PRINTS" id="PR00886">
    <property type="entry name" value="HIGHMOBLTY12"/>
</dbReference>
<feature type="region of interest" description="Disordered" evidence="3">
    <location>
        <begin position="51"/>
        <end position="83"/>
    </location>
</feature>
<dbReference type="SUPFAM" id="SSF47095">
    <property type="entry name" value="HMG-box"/>
    <property type="match status" value="2"/>
</dbReference>
<sequence length="266" mass="31339">MRLLKKHSQSKKNLREVLSSLERSPLFAQQAWSLVGSPQFTTAAVQAKSTRIDTMARGAVGRPKKDGDHTRKPRKKKDKNAPKRALSAFMFFSNDIRETVKKEMPELQFLEISSEIGRRWKKITEDERRPYDELAAADKRRYQEEKEDYVPDPSFETTKGSRKKKDPNAPKRALSAYFFFCNDIRQEVRDENPNKKITEIATLLAERWRALPEKKRTKYNKQHDEAKIKYQREMDIYNSRGAVEQEEEEHEEEEHDDVDDEDDDDE</sequence>
<dbReference type="CDD" id="cd01390">
    <property type="entry name" value="HMG-box_NHP6-like"/>
    <property type="match status" value="1"/>
</dbReference>
<feature type="domain" description="HMG box" evidence="4">
    <location>
        <begin position="170"/>
        <end position="238"/>
    </location>
</feature>
<protein>
    <recommendedName>
        <fullName evidence="4">HMG box domain-containing protein</fullName>
    </recommendedName>
</protein>
<dbReference type="PROSITE" id="PS50118">
    <property type="entry name" value="HMG_BOX_2"/>
    <property type="match status" value="2"/>
</dbReference>
<dbReference type="PANTHER" id="PTHR48112">
    <property type="entry name" value="HIGH MOBILITY GROUP PROTEIN DSP1"/>
    <property type="match status" value="1"/>
</dbReference>
<evidence type="ECO:0000256" key="2">
    <source>
        <dbReference type="PROSITE-ProRule" id="PRU00267"/>
    </source>
</evidence>
<dbReference type="Pfam" id="PF00505">
    <property type="entry name" value="HMG_box"/>
    <property type="match status" value="2"/>
</dbReference>
<evidence type="ECO:0000313" key="5">
    <source>
        <dbReference type="EMBL" id="KAL3661060.1"/>
    </source>
</evidence>
<proteinExistence type="predicted"/>
<organism evidence="5 6">
    <name type="scientific">Phytophthora oleae</name>
    <dbReference type="NCBI Taxonomy" id="2107226"/>
    <lineage>
        <taxon>Eukaryota</taxon>
        <taxon>Sar</taxon>
        <taxon>Stramenopiles</taxon>
        <taxon>Oomycota</taxon>
        <taxon>Peronosporomycetes</taxon>
        <taxon>Peronosporales</taxon>
        <taxon>Peronosporaceae</taxon>
        <taxon>Phytophthora</taxon>
    </lineage>
</organism>
<evidence type="ECO:0000256" key="3">
    <source>
        <dbReference type="SAM" id="MobiDB-lite"/>
    </source>
</evidence>
<dbReference type="FunFam" id="1.10.30.10:FF:000052">
    <property type="entry name" value="Non-histone chromosomal protein 6 homolog"/>
    <property type="match status" value="1"/>
</dbReference>
<evidence type="ECO:0000313" key="6">
    <source>
        <dbReference type="Proteomes" id="UP001632037"/>
    </source>
</evidence>
<dbReference type="Gene3D" id="1.10.30.10">
    <property type="entry name" value="High mobility group box domain"/>
    <property type="match status" value="2"/>
</dbReference>
<dbReference type="SMART" id="SM00398">
    <property type="entry name" value="HMG"/>
    <property type="match status" value="2"/>
</dbReference>
<dbReference type="InterPro" id="IPR036910">
    <property type="entry name" value="HMG_box_dom_sf"/>
</dbReference>
<feature type="region of interest" description="Disordered" evidence="3">
    <location>
        <begin position="238"/>
        <end position="266"/>
    </location>
</feature>
<keyword evidence="6" id="KW-1185">Reference proteome</keyword>
<comment type="caution">
    <text evidence="5">The sequence shown here is derived from an EMBL/GenBank/DDBJ whole genome shotgun (WGS) entry which is preliminary data.</text>
</comment>
<evidence type="ECO:0000256" key="1">
    <source>
        <dbReference type="ARBA" id="ARBA00023125"/>
    </source>
</evidence>
<keyword evidence="2" id="KW-0539">Nucleus</keyword>
<evidence type="ECO:0000259" key="4">
    <source>
        <dbReference type="PROSITE" id="PS50118"/>
    </source>
</evidence>
<feature type="DNA-binding region" description="HMG box" evidence="2">
    <location>
        <begin position="82"/>
        <end position="150"/>
    </location>
</feature>
<dbReference type="InterPro" id="IPR050342">
    <property type="entry name" value="HMGB"/>
</dbReference>
<dbReference type="GO" id="GO:0005634">
    <property type="term" value="C:nucleus"/>
    <property type="evidence" value="ECO:0007669"/>
    <property type="project" value="UniProtKB-UniRule"/>
</dbReference>
<gene>
    <name evidence="5" type="ORF">V7S43_014075</name>
</gene>
<reference evidence="5 6" key="1">
    <citation type="submission" date="2024-09" db="EMBL/GenBank/DDBJ databases">
        <title>Genome sequencing and assembly of Phytophthora oleae, isolate VK10A, causative agent of rot of olive drupes.</title>
        <authorList>
            <person name="Conti Taguali S."/>
            <person name="Riolo M."/>
            <person name="La Spada F."/>
            <person name="Cacciola S.O."/>
            <person name="Dionisio G."/>
        </authorList>
    </citation>
    <scope>NUCLEOTIDE SEQUENCE [LARGE SCALE GENOMIC DNA]</scope>
    <source>
        <strain evidence="5 6">VK10A</strain>
    </source>
</reference>
<accession>A0ABD3F6I2</accession>
<name>A0ABD3F6I2_9STRA</name>
<dbReference type="EMBL" id="JBIMZQ010000038">
    <property type="protein sequence ID" value="KAL3661060.1"/>
    <property type="molecule type" value="Genomic_DNA"/>
</dbReference>
<dbReference type="InterPro" id="IPR009071">
    <property type="entry name" value="HMG_box_dom"/>
</dbReference>
<dbReference type="Proteomes" id="UP001632037">
    <property type="component" value="Unassembled WGS sequence"/>
</dbReference>
<keyword evidence="1 2" id="KW-0238">DNA-binding</keyword>
<dbReference type="AlphaFoldDB" id="A0ABD3F6I2"/>
<feature type="compositionally biased region" description="Acidic residues" evidence="3">
    <location>
        <begin position="244"/>
        <end position="266"/>
    </location>
</feature>